<dbReference type="AlphaFoldDB" id="A0A538TPG1"/>
<evidence type="ECO:0000313" key="2">
    <source>
        <dbReference type="EMBL" id="TMQ65465.1"/>
    </source>
</evidence>
<dbReference type="InterPro" id="IPR012910">
    <property type="entry name" value="Plug_dom"/>
</dbReference>
<proteinExistence type="predicted"/>
<dbReference type="Proteomes" id="UP000316609">
    <property type="component" value="Unassembled WGS sequence"/>
</dbReference>
<gene>
    <name evidence="2" type="ORF">E6K78_07505</name>
</gene>
<feature type="domain" description="TonB-dependent receptor plug" evidence="1">
    <location>
        <begin position="86"/>
        <end position="177"/>
    </location>
</feature>
<dbReference type="Pfam" id="PF07715">
    <property type="entry name" value="Plug"/>
    <property type="match status" value="1"/>
</dbReference>
<accession>A0A538TPG1</accession>
<protein>
    <recommendedName>
        <fullName evidence="1">TonB-dependent receptor plug domain-containing protein</fullName>
    </recommendedName>
</protein>
<organism evidence="2 3">
    <name type="scientific">Eiseniibacteriota bacterium</name>
    <dbReference type="NCBI Taxonomy" id="2212470"/>
    <lineage>
        <taxon>Bacteria</taxon>
        <taxon>Candidatus Eiseniibacteriota</taxon>
    </lineage>
</organism>
<dbReference type="InterPro" id="IPR037066">
    <property type="entry name" value="Plug_dom_sf"/>
</dbReference>
<comment type="caution">
    <text evidence="2">The sequence shown here is derived from an EMBL/GenBank/DDBJ whole genome shotgun (WGS) entry which is preliminary data.</text>
</comment>
<evidence type="ECO:0000259" key="1">
    <source>
        <dbReference type="Pfam" id="PF07715"/>
    </source>
</evidence>
<feature type="non-terminal residue" evidence="2">
    <location>
        <position position="464"/>
    </location>
</feature>
<dbReference type="EMBL" id="VBOY01000070">
    <property type="protein sequence ID" value="TMQ65465.1"/>
    <property type="molecule type" value="Genomic_DNA"/>
</dbReference>
<evidence type="ECO:0000313" key="3">
    <source>
        <dbReference type="Proteomes" id="UP000316609"/>
    </source>
</evidence>
<sequence length="464" mass="49918">MVSRRPGSSRARPALAWSARLATSPSRIMVAALFWISLLSLQGAPGRAATAPADTLPADSARAPSRVVRRFPPVEVRAPFFDPRSSETVHVVSGTALRSFPIDRLADLLALQPGVVAEAEELHVRGGRAGETAVALDGLSIQEPLRHRALEVPLLALRGAELVSGAPGAQYASGIAGALDLSTADPGERPAVAWRWHSDGRTGTHFDRVAMRLDAPLELLGLGLMTAGEATLDDTALPMLRSISRRSIAGLSFGWRAENRMLGLIKLAPVREPQRFTAQLLVGRQVHRPYDPAWTLDGWVYLPANPKATPDFSPDSLPGYRRYRAADHLAVTDQDDLAALISVSTLRARGHGTLSLGWLRSRAVTSLSGGHETGDFVHRASFANEINGDRFLVLWGDYPLYRESGSDVLTLRGDVDLATKSGGGALKAGLGLTYESVSMLEWDWQFIGWGWTPGEITPGATDSL</sequence>
<name>A0A538TPG1_UNCEI</name>
<dbReference type="SUPFAM" id="SSF56935">
    <property type="entry name" value="Porins"/>
    <property type="match status" value="1"/>
</dbReference>
<dbReference type="Gene3D" id="2.170.130.10">
    <property type="entry name" value="TonB-dependent receptor, plug domain"/>
    <property type="match status" value="1"/>
</dbReference>
<reference evidence="2 3" key="1">
    <citation type="journal article" date="2019" name="Nat. Microbiol.">
        <title>Mediterranean grassland soil C-N compound turnover is dependent on rainfall and depth, and is mediated by genomically divergent microorganisms.</title>
        <authorList>
            <person name="Diamond S."/>
            <person name="Andeer P.F."/>
            <person name="Li Z."/>
            <person name="Crits-Christoph A."/>
            <person name="Burstein D."/>
            <person name="Anantharaman K."/>
            <person name="Lane K.R."/>
            <person name="Thomas B.C."/>
            <person name="Pan C."/>
            <person name="Northen T.R."/>
            <person name="Banfield J.F."/>
        </authorList>
    </citation>
    <scope>NUCLEOTIDE SEQUENCE [LARGE SCALE GENOMIC DNA]</scope>
    <source>
        <strain evidence="2">WS_8</strain>
    </source>
</reference>